<evidence type="ECO:0000313" key="2">
    <source>
        <dbReference type="EMBL" id="CAI8767909.1"/>
    </source>
</evidence>
<feature type="signal peptide" evidence="1">
    <location>
        <begin position="1"/>
        <end position="26"/>
    </location>
</feature>
<keyword evidence="1" id="KW-0732">Signal</keyword>
<gene>
    <name evidence="2" type="ORF">MSZNOR_0970</name>
</gene>
<evidence type="ECO:0000313" key="3">
    <source>
        <dbReference type="Proteomes" id="UP001162030"/>
    </source>
</evidence>
<evidence type="ECO:0000256" key="1">
    <source>
        <dbReference type="SAM" id="SignalP"/>
    </source>
</evidence>
<reference evidence="2 3" key="1">
    <citation type="submission" date="2023-03" db="EMBL/GenBank/DDBJ databases">
        <authorList>
            <person name="Pearce D."/>
        </authorList>
    </citation>
    <scope>NUCLEOTIDE SEQUENCE [LARGE SCALE GENOMIC DNA]</scope>
    <source>
        <strain evidence="2">Msz</strain>
    </source>
</reference>
<dbReference type="Proteomes" id="UP001162030">
    <property type="component" value="Chromosome"/>
</dbReference>
<protein>
    <submittedName>
        <fullName evidence="2">Uncharacterized protein</fullName>
    </submittedName>
</protein>
<proteinExistence type="predicted"/>
<dbReference type="EMBL" id="OX458333">
    <property type="protein sequence ID" value="CAI8767909.1"/>
    <property type="molecule type" value="Genomic_DNA"/>
</dbReference>
<feature type="chain" id="PRO_5046219600" evidence="1">
    <location>
        <begin position="27"/>
        <end position="346"/>
    </location>
</feature>
<organism evidence="2 3">
    <name type="scientific">Methylocaldum szegediense</name>
    <dbReference type="NCBI Taxonomy" id="73780"/>
    <lineage>
        <taxon>Bacteria</taxon>
        <taxon>Pseudomonadati</taxon>
        <taxon>Pseudomonadota</taxon>
        <taxon>Gammaproteobacteria</taxon>
        <taxon>Methylococcales</taxon>
        <taxon>Methylococcaceae</taxon>
        <taxon>Methylocaldum</taxon>
    </lineage>
</organism>
<sequence>MPFVRTTAKILAATLISVSLILPASAQNPNPKSVSSLSRVLGTIESPEGKAIYEEQMSGSTRPDGFGTVLPRGVTAEDVVRLILPKADPSLATLVGMKRWPYGKDMYVAFACIAPNQATKDSVIKYNNGEPICSPRDKVVVDPSGNPEDEYLMALAMLKHDEQKRLSLASTVISWSGIEGSPLGASWEHSNLVNPDGIAWSEDKDNESRYALFFPEEIYRFDFAKYAITKSNIAFGIRSGISKGYAGGGGNFQILTLFAVVDGELRAIFSEPIYYFQDIAGDWNEDGTRNHNIYEGENIVIVSEATANGYFKLLVKPKKIVKSKKKPWHKSFRWDPTIRRYVAEDA</sequence>
<accession>A0ABM9HYD2</accession>
<name>A0ABM9HYD2_9GAMM</name>
<keyword evidence="3" id="KW-1185">Reference proteome</keyword>